<gene>
    <name evidence="1" type="ORF">P5G51_010600</name>
</gene>
<dbReference type="Proteomes" id="UP001228376">
    <property type="component" value="Unassembled WGS sequence"/>
</dbReference>
<accession>A0ABU5CHJ3</accession>
<evidence type="ECO:0000313" key="1">
    <source>
        <dbReference type="EMBL" id="MDY0405780.1"/>
    </source>
</evidence>
<name>A0ABU5CHJ3_9BACI</name>
<comment type="caution">
    <text evidence="1">The sequence shown here is derived from an EMBL/GenBank/DDBJ whole genome shotgun (WGS) entry which is preliminary data.</text>
</comment>
<reference evidence="1 2" key="1">
    <citation type="submission" date="2023-10" db="EMBL/GenBank/DDBJ databases">
        <title>179-bfca-hs.</title>
        <authorList>
            <person name="Miliotis G."/>
            <person name="Sengupta P."/>
            <person name="Hameed A."/>
            <person name="Chuvochina M."/>
            <person name="Mcdonagh F."/>
            <person name="Simpson A.C."/>
            <person name="Singh N.K."/>
            <person name="Rekha P.D."/>
            <person name="Raman K."/>
            <person name="Hugenholtz P."/>
            <person name="Venkateswaran K."/>
        </authorList>
    </citation>
    <scope>NUCLEOTIDE SEQUENCE [LARGE SCALE GENOMIC DNA]</scope>
    <source>
        <strain evidence="1 2">179-BFC-A-HS</strain>
    </source>
</reference>
<dbReference type="EMBL" id="JAROCA020000001">
    <property type="protein sequence ID" value="MDY0405780.1"/>
    <property type="molecule type" value="Genomic_DNA"/>
</dbReference>
<organism evidence="1 2">
    <name type="scientific">Tigheibacillus jepli</name>
    <dbReference type="NCBI Taxonomy" id="3035914"/>
    <lineage>
        <taxon>Bacteria</taxon>
        <taxon>Bacillati</taxon>
        <taxon>Bacillota</taxon>
        <taxon>Bacilli</taxon>
        <taxon>Bacillales</taxon>
        <taxon>Bacillaceae</taxon>
        <taxon>Tigheibacillus</taxon>
    </lineage>
</organism>
<protein>
    <submittedName>
        <fullName evidence="1">Uncharacterized protein</fullName>
    </submittedName>
</protein>
<evidence type="ECO:0000313" key="2">
    <source>
        <dbReference type="Proteomes" id="UP001228376"/>
    </source>
</evidence>
<sequence>MAFGIKRQELICWKNRVANNQISFLTHYWMDPRFPGCYTVTKAGCRDLNKLAEWGKKYGLKPEWIDRNNAFPHFDLFGDRQKEILQMEGQWEQLHRFHLS</sequence>
<dbReference type="RefSeq" id="WP_306064990.1">
    <property type="nucleotide sequence ID" value="NZ_JAROCA020000001.1"/>
</dbReference>
<proteinExistence type="predicted"/>
<keyword evidence="2" id="KW-1185">Reference proteome</keyword>